<organism evidence="1 2">
    <name type="scientific">Neophaeococcomyces mojaviensis</name>
    <dbReference type="NCBI Taxonomy" id="3383035"/>
    <lineage>
        <taxon>Eukaryota</taxon>
        <taxon>Fungi</taxon>
        <taxon>Dikarya</taxon>
        <taxon>Ascomycota</taxon>
        <taxon>Pezizomycotina</taxon>
        <taxon>Eurotiomycetes</taxon>
        <taxon>Chaetothyriomycetidae</taxon>
        <taxon>Chaetothyriales</taxon>
        <taxon>Chaetothyriales incertae sedis</taxon>
        <taxon>Neophaeococcomyces</taxon>
    </lineage>
</organism>
<evidence type="ECO:0000313" key="1">
    <source>
        <dbReference type="EMBL" id="KAJ9655422.1"/>
    </source>
</evidence>
<accession>A0ACC3A570</accession>
<dbReference type="EMBL" id="JAPDRQ010000097">
    <property type="protein sequence ID" value="KAJ9655422.1"/>
    <property type="molecule type" value="Genomic_DNA"/>
</dbReference>
<name>A0ACC3A570_9EURO</name>
<sequence>MSDELGDKPNGHPLGKTRRIPDTEWEVHRSTIEKLYSEEGFSKKVVIGMLKEQGFTITKRDGDGKATRFTYYGFDVSEEKIQRAAKKLKVSASSAVVFSPTPPDQYPALNLNSECPRTEILDKELLTLTLSEEIRLQDSTLQDGSFFPVEQSFEFNTLNLDSSLLHFQTSEQSLQTTGAPKTTSTQITMAFAFAVSLDDNFVDYSLSENNLEGHHKLTPGMANDYIESSGSTVADLTELCTVLPTPVSSSPIPSCLSSPTVVSKPASGCEIRPSISEDSRKALIHAQKVLFHGTNSEDAIYPVQTISNLIQHLEDSNFLRSHAHFYGSSSQKLVDEIQDETLLSEIENIKLWTYQASAEFLMKKLTARGHSVVNSILPPQLYECGGQTSKSSAGSIWGNETFTTLASPLNSYCYVETGDTTDDTLRIGTQKIPKTGPDDEHWAPYYIVISGIPEVRTQRRVGICIALPRNAQAYPLYPTIHTFNVVPEDSEIIRCIEKNNLVGFRRLIENREASPRDVDSAGFSLLSHKRLPSCRPSD</sequence>
<evidence type="ECO:0000313" key="2">
    <source>
        <dbReference type="Proteomes" id="UP001172386"/>
    </source>
</evidence>
<protein>
    <submittedName>
        <fullName evidence="1">Uncharacterized protein</fullName>
    </submittedName>
</protein>
<dbReference type="Proteomes" id="UP001172386">
    <property type="component" value="Unassembled WGS sequence"/>
</dbReference>
<comment type="caution">
    <text evidence="1">The sequence shown here is derived from an EMBL/GenBank/DDBJ whole genome shotgun (WGS) entry which is preliminary data.</text>
</comment>
<proteinExistence type="predicted"/>
<keyword evidence="2" id="KW-1185">Reference proteome</keyword>
<gene>
    <name evidence="1" type="ORF">H2198_005726</name>
</gene>
<reference evidence="1" key="1">
    <citation type="submission" date="2022-10" db="EMBL/GenBank/DDBJ databases">
        <title>Culturing micro-colonial fungi from biological soil crusts in the Mojave desert and describing Neophaeococcomyces mojavensis, and introducing the new genera and species Taxawa tesnikishii.</title>
        <authorList>
            <person name="Kurbessoian T."/>
            <person name="Stajich J.E."/>
        </authorList>
    </citation>
    <scope>NUCLEOTIDE SEQUENCE</scope>
    <source>
        <strain evidence="1">JES_112</strain>
    </source>
</reference>